<keyword evidence="1" id="KW-0479">Metal-binding</keyword>
<dbReference type="Pfam" id="PF05495">
    <property type="entry name" value="zf-CHY"/>
    <property type="match status" value="1"/>
</dbReference>
<reference evidence="5 6" key="1">
    <citation type="submission" date="2022-02" db="EMBL/GenBank/DDBJ databases">
        <authorList>
            <person name="Min J."/>
        </authorList>
    </citation>
    <scope>NUCLEOTIDE SEQUENCE [LARGE SCALE GENOMIC DNA]</scope>
    <source>
        <strain evidence="5 6">GR10-1</strain>
    </source>
</reference>
<sequence length="108" mass="12516">MKNLIFFILLIILMLGCDTFHRDKNSTEQDNKLQGLSSIEVKGPVVDEHTRCIHYHSEEDVIAIKMKCCNEYYPCIKCHNETADHAAAVWPKKNLILKQYFVECVTTK</sequence>
<evidence type="ECO:0000313" key="6">
    <source>
        <dbReference type="Proteomes" id="UP001202248"/>
    </source>
</evidence>
<keyword evidence="2" id="KW-0863">Zinc-finger</keyword>
<dbReference type="InterPro" id="IPR008913">
    <property type="entry name" value="Znf_CHY"/>
</dbReference>
<proteinExistence type="predicted"/>
<organism evidence="5 6">
    <name type="scientific">Niabella ginsengisoli</name>
    <dbReference type="NCBI Taxonomy" id="522298"/>
    <lineage>
        <taxon>Bacteria</taxon>
        <taxon>Pseudomonadati</taxon>
        <taxon>Bacteroidota</taxon>
        <taxon>Chitinophagia</taxon>
        <taxon>Chitinophagales</taxon>
        <taxon>Chitinophagaceae</taxon>
        <taxon>Niabella</taxon>
    </lineage>
</organism>
<comment type="caution">
    <text evidence="5">The sequence shown here is derived from an EMBL/GenBank/DDBJ whole genome shotgun (WGS) entry which is preliminary data.</text>
</comment>
<dbReference type="Proteomes" id="UP001202248">
    <property type="component" value="Unassembled WGS sequence"/>
</dbReference>
<dbReference type="PROSITE" id="PS51257">
    <property type="entry name" value="PROKAR_LIPOPROTEIN"/>
    <property type="match status" value="1"/>
</dbReference>
<evidence type="ECO:0000313" key="5">
    <source>
        <dbReference type="EMBL" id="MCH5600260.1"/>
    </source>
</evidence>
<evidence type="ECO:0000256" key="2">
    <source>
        <dbReference type="ARBA" id="ARBA00022771"/>
    </source>
</evidence>
<dbReference type="EMBL" id="JAKWBL010000004">
    <property type="protein sequence ID" value="MCH5600260.1"/>
    <property type="molecule type" value="Genomic_DNA"/>
</dbReference>
<keyword evidence="6" id="KW-1185">Reference proteome</keyword>
<gene>
    <name evidence="5" type="ORF">MKP09_21220</name>
</gene>
<dbReference type="InterPro" id="IPR037274">
    <property type="entry name" value="Znf_CHY_sf"/>
</dbReference>
<protein>
    <submittedName>
        <fullName evidence="5">CHY zinc finger protein</fullName>
    </submittedName>
</protein>
<keyword evidence="3" id="KW-0862">Zinc</keyword>
<dbReference type="RefSeq" id="WP_240832266.1">
    <property type="nucleotide sequence ID" value="NZ_JAKWBL010000004.1"/>
</dbReference>
<evidence type="ECO:0000256" key="1">
    <source>
        <dbReference type="ARBA" id="ARBA00022723"/>
    </source>
</evidence>
<name>A0ABS9SPJ3_9BACT</name>
<accession>A0ABS9SPJ3</accession>
<dbReference type="SUPFAM" id="SSF161219">
    <property type="entry name" value="CHY zinc finger-like"/>
    <property type="match status" value="1"/>
</dbReference>
<evidence type="ECO:0000259" key="4">
    <source>
        <dbReference type="Pfam" id="PF05495"/>
    </source>
</evidence>
<feature type="domain" description="CHY-type" evidence="4">
    <location>
        <begin position="52"/>
        <end position="97"/>
    </location>
</feature>
<evidence type="ECO:0000256" key="3">
    <source>
        <dbReference type="ARBA" id="ARBA00022833"/>
    </source>
</evidence>